<evidence type="ECO:0000313" key="2">
    <source>
        <dbReference type="EMBL" id="PZO85373.1"/>
    </source>
</evidence>
<feature type="compositionally biased region" description="Basic and acidic residues" evidence="1">
    <location>
        <begin position="151"/>
        <end position="179"/>
    </location>
</feature>
<dbReference type="EMBL" id="QFNK01000151">
    <property type="protein sequence ID" value="PZO85373.1"/>
    <property type="molecule type" value="Genomic_DNA"/>
</dbReference>
<evidence type="ECO:0000313" key="3">
    <source>
        <dbReference type="Proteomes" id="UP000249557"/>
    </source>
</evidence>
<dbReference type="Proteomes" id="UP000249557">
    <property type="component" value="Unassembled WGS sequence"/>
</dbReference>
<comment type="caution">
    <text evidence="2">The sequence shown here is derived from an EMBL/GenBank/DDBJ whole genome shotgun (WGS) entry which is preliminary data.</text>
</comment>
<reference evidence="2 3" key="1">
    <citation type="submission" date="2017-08" db="EMBL/GenBank/DDBJ databases">
        <title>Infants hospitalized years apart are colonized by the same room-sourced microbial strains.</title>
        <authorList>
            <person name="Brooks B."/>
            <person name="Olm M.R."/>
            <person name="Firek B.A."/>
            <person name="Baker R."/>
            <person name="Thomas B.C."/>
            <person name="Morowitz M.J."/>
            <person name="Banfield J.F."/>
        </authorList>
    </citation>
    <scope>NUCLEOTIDE SEQUENCE [LARGE SCALE GENOMIC DNA]</scope>
    <source>
        <strain evidence="2">S2_018_000_R2_104</strain>
    </source>
</reference>
<feature type="region of interest" description="Disordered" evidence="1">
    <location>
        <begin position="150"/>
        <end position="179"/>
    </location>
</feature>
<evidence type="ECO:0000256" key="1">
    <source>
        <dbReference type="SAM" id="MobiDB-lite"/>
    </source>
</evidence>
<sequence length="179" mass="20047">WIDAENALIAKLSAKDQESFFIMRNKHSIIRAVEVVERDVGAAVKSCGKANPDMKDKMTSRFDQWKDAVNPILDTARKSLEREINEQKIVDVGAAKNVLKLNDAAYKDGEKNMKKVPISTKEACEGLLASMNRTEDDMVTLLQQTLLPESVIRKRSDDADKAEGKKKESAKPDEKKKAE</sequence>
<accession>A0A2W4ZSF7</accession>
<protein>
    <submittedName>
        <fullName evidence="2">Uncharacterized protein</fullName>
    </submittedName>
</protein>
<name>A0A2W4ZSF7_9BACT</name>
<gene>
    <name evidence="2" type="ORF">DI626_07580</name>
</gene>
<dbReference type="AlphaFoldDB" id="A0A2W4ZSF7"/>
<feature type="non-terminal residue" evidence="2">
    <location>
        <position position="1"/>
    </location>
</feature>
<proteinExistence type="predicted"/>
<organism evidence="2 3">
    <name type="scientific">Micavibrio aeruginosavorus</name>
    <dbReference type="NCBI Taxonomy" id="349221"/>
    <lineage>
        <taxon>Bacteria</taxon>
        <taxon>Pseudomonadati</taxon>
        <taxon>Bdellovibrionota</taxon>
        <taxon>Bdellovibrionia</taxon>
        <taxon>Bdellovibrionales</taxon>
        <taxon>Pseudobdellovibrionaceae</taxon>
        <taxon>Micavibrio</taxon>
    </lineage>
</organism>